<protein>
    <submittedName>
        <fullName evidence="4">SDR family NAD(P)-dependent oxidoreductase</fullName>
    </submittedName>
</protein>
<dbReference type="PRINTS" id="PR00081">
    <property type="entry name" value="GDHRDH"/>
</dbReference>
<evidence type="ECO:0000259" key="3">
    <source>
        <dbReference type="SMART" id="SM00822"/>
    </source>
</evidence>
<evidence type="ECO:0000313" key="5">
    <source>
        <dbReference type="Proteomes" id="UP001378188"/>
    </source>
</evidence>
<keyword evidence="2" id="KW-0560">Oxidoreductase</keyword>
<comment type="caution">
    <text evidence="4">The sequence shown here is derived from an EMBL/GenBank/DDBJ whole genome shotgun (WGS) entry which is preliminary data.</text>
</comment>
<proteinExistence type="inferred from homology"/>
<feature type="domain" description="Ketoreductase" evidence="3">
    <location>
        <begin position="7"/>
        <end position="187"/>
    </location>
</feature>
<dbReference type="Gene3D" id="3.40.50.720">
    <property type="entry name" value="NAD(P)-binding Rossmann-like Domain"/>
    <property type="match status" value="1"/>
</dbReference>
<dbReference type="AlphaFoldDB" id="A0AAW9RAT4"/>
<dbReference type="GO" id="GO:0016491">
    <property type="term" value="F:oxidoreductase activity"/>
    <property type="evidence" value="ECO:0007669"/>
    <property type="project" value="UniProtKB-KW"/>
</dbReference>
<dbReference type="RefSeq" id="WP_340328191.1">
    <property type="nucleotide sequence ID" value="NZ_JAZHOF010000001.1"/>
</dbReference>
<dbReference type="InterPro" id="IPR020904">
    <property type="entry name" value="Sc_DH/Rdtase_CS"/>
</dbReference>
<dbReference type="PROSITE" id="PS00061">
    <property type="entry name" value="ADH_SHORT"/>
    <property type="match status" value="1"/>
</dbReference>
<dbReference type="SUPFAM" id="SSF51735">
    <property type="entry name" value="NAD(P)-binding Rossmann-fold domains"/>
    <property type="match status" value="1"/>
</dbReference>
<dbReference type="Proteomes" id="UP001378188">
    <property type="component" value="Unassembled WGS sequence"/>
</dbReference>
<organism evidence="4 5">
    <name type="scientific">Microbaculum marinum</name>
    <dbReference type="NCBI Taxonomy" id="1764581"/>
    <lineage>
        <taxon>Bacteria</taxon>
        <taxon>Pseudomonadati</taxon>
        <taxon>Pseudomonadota</taxon>
        <taxon>Alphaproteobacteria</taxon>
        <taxon>Hyphomicrobiales</taxon>
        <taxon>Tepidamorphaceae</taxon>
        <taxon>Microbaculum</taxon>
    </lineage>
</organism>
<dbReference type="InterPro" id="IPR002347">
    <property type="entry name" value="SDR_fam"/>
</dbReference>
<dbReference type="PANTHER" id="PTHR44196">
    <property type="entry name" value="DEHYDROGENASE/REDUCTASE SDR FAMILY MEMBER 7B"/>
    <property type="match status" value="1"/>
</dbReference>
<dbReference type="EMBL" id="JAZHOF010000001">
    <property type="protein sequence ID" value="MEJ8570462.1"/>
    <property type="molecule type" value="Genomic_DNA"/>
</dbReference>
<dbReference type="PANTHER" id="PTHR44196:SF2">
    <property type="entry name" value="SHORT-CHAIN DEHYDROGENASE-RELATED"/>
    <property type="match status" value="1"/>
</dbReference>
<dbReference type="InterPro" id="IPR057326">
    <property type="entry name" value="KR_dom"/>
</dbReference>
<gene>
    <name evidence="4" type="ORF">V3328_03205</name>
</gene>
<evidence type="ECO:0000256" key="1">
    <source>
        <dbReference type="ARBA" id="ARBA00006484"/>
    </source>
</evidence>
<dbReference type="GO" id="GO:0016020">
    <property type="term" value="C:membrane"/>
    <property type="evidence" value="ECO:0007669"/>
    <property type="project" value="TreeGrafter"/>
</dbReference>
<keyword evidence="5" id="KW-1185">Reference proteome</keyword>
<evidence type="ECO:0000313" key="4">
    <source>
        <dbReference type="EMBL" id="MEJ8570462.1"/>
    </source>
</evidence>
<dbReference type="Pfam" id="PF00106">
    <property type="entry name" value="adh_short"/>
    <property type="match status" value="1"/>
</dbReference>
<dbReference type="PIRSF" id="PIRSF000126">
    <property type="entry name" value="11-beta-HSD1"/>
    <property type="match status" value="1"/>
</dbReference>
<name>A0AAW9RAT4_9HYPH</name>
<dbReference type="SMART" id="SM00822">
    <property type="entry name" value="PKS_KR"/>
    <property type="match status" value="1"/>
</dbReference>
<dbReference type="InterPro" id="IPR036291">
    <property type="entry name" value="NAD(P)-bd_dom_sf"/>
</dbReference>
<reference evidence="4 5" key="1">
    <citation type="submission" date="2024-02" db="EMBL/GenBank/DDBJ databases">
        <title>Genome analysis and characterization of Microbaculum marinisediminis sp. nov., isolated from marine sediment.</title>
        <authorList>
            <person name="Du Z.-J."/>
            <person name="Ye Y.-Q."/>
            <person name="Zhang Z.-R."/>
            <person name="Yuan S.-M."/>
            <person name="Zhang X.-Y."/>
        </authorList>
    </citation>
    <scope>NUCLEOTIDE SEQUENCE [LARGE SCALE GENOMIC DNA]</scope>
    <source>
        <strain evidence="4 5">SDUM1044001</strain>
    </source>
</reference>
<accession>A0AAW9RAT4</accession>
<evidence type="ECO:0000256" key="2">
    <source>
        <dbReference type="ARBA" id="ARBA00023002"/>
    </source>
</evidence>
<comment type="similarity">
    <text evidence="1">Belongs to the short-chain dehydrogenases/reductases (SDR) family.</text>
</comment>
<dbReference type="CDD" id="cd05233">
    <property type="entry name" value="SDR_c"/>
    <property type="match status" value="1"/>
</dbReference>
<sequence length="262" mass="27938">MNDARGKLAVVTGASTGIGYELARCCAEDGFDLLIVADEPQIEKAARDLQSSGARVEHLVADLSGKEGVDQLVAALKGRPVDALLANAGVGLGHAFLDQDLNDIHRVVDTNVTGTLDLIHVIGRQMRDRDQGRILIVGSIAGFMPGSFQAVYNGTKAFLDSFSFALRNELKDSAVTVTCLMPGPTDTDFFRRADMLDTKVGTQDKDDPAHVAKVGYDAMLKGEGDVVAGWKNKMQAAMAHVMPADQLAEQHRKMAEPGTGSS</sequence>